<organism evidence="1 2">
    <name type="scientific">Allacma fusca</name>
    <dbReference type="NCBI Taxonomy" id="39272"/>
    <lineage>
        <taxon>Eukaryota</taxon>
        <taxon>Metazoa</taxon>
        <taxon>Ecdysozoa</taxon>
        <taxon>Arthropoda</taxon>
        <taxon>Hexapoda</taxon>
        <taxon>Collembola</taxon>
        <taxon>Symphypleona</taxon>
        <taxon>Sminthuridae</taxon>
        <taxon>Allacma</taxon>
    </lineage>
</organism>
<feature type="non-terminal residue" evidence="1">
    <location>
        <position position="1"/>
    </location>
</feature>
<proteinExistence type="predicted"/>
<reference evidence="1" key="1">
    <citation type="submission" date="2021-06" db="EMBL/GenBank/DDBJ databases">
        <authorList>
            <person name="Hodson N. C."/>
            <person name="Mongue J. A."/>
            <person name="Jaron S. K."/>
        </authorList>
    </citation>
    <scope>NUCLEOTIDE SEQUENCE</scope>
</reference>
<name>A0A8J2MDP9_9HEXA</name>
<accession>A0A8J2MDP9</accession>
<gene>
    <name evidence="1" type="ORF">AFUS01_LOCUS46049</name>
</gene>
<evidence type="ECO:0000313" key="2">
    <source>
        <dbReference type="Proteomes" id="UP000708208"/>
    </source>
</evidence>
<dbReference type="Proteomes" id="UP000708208">
    <property type="component" value="Unassembled WGS sequence"/>
</dbReference>
<sequence length="51" mass="5547">VGGAVLNIGLTMSVTAVGINAQRCFAGFLRSTLPRNRSVKHILFKLLHIVR</sequence>
<comment type="caution">
    <text evidence="1">The sequence shown here is derived from an EMBL/GenBank/DDBJ whole genome shotgun (WGS) entry which is preliminary data.</text>
</comment>
<dbReference type="AlphaFoldDB" id="A0A8J2MDP9"/>
<protein>
    <submittedName>
        <fullName evidence="1">Uncharacterized protein</fullName>
    </submittedName>
</protein>
<keyword evidence="2" id="KW-1185">Reference proteome</keyword>
<dbReference type="EMBL" id="CAJVCH010571176">
    <property type="protein sequence ID" value="CAG7836855.1"/>
    <property type="molecule type" value="Genomic_DNA"/>
</dbReference>
<evidence type="ECO:0000313" key="1">
    <source>
        <dbReference type="EMBL" id="CAG7836855.1"/>
    </source>
</evidence>